<accession>A0ABN3BG50</accession>
<dbReference type="Pfam" id="PF00494">
    <property type="entry name" value="SQS_PSY"/>
    <property type="match status" value="1"/>
</dbReference>
<dbReference type="Proteomes" id="UP001501391">
    <property type="component" value="Unassembled WGS sequence"/>
</dbReference>
<evidence type="ECO:0000313" key="1">
    <source>
        <dbReference type="EMBL" id="GAA2195768.1"/>
    </source>
</evidence>
<gene>
    <name evidence="1" type="ORF">GCM10009787_27240</name>
</gene>
<dbReference type="InterPro" id="IPR002060">
    <property type="entry name" value="Squ/phyt_synthse"/>
</dbReference>
<name>A0ABN3BG50_9ACTN</name>
<sequence length="327" mass="36475">MRTESSGGEDLEVLVRRWLDEAGIHDPVLRQCYTACVRRLHTCDEGRAGWWGLRAAPAALRPYTAALIAHGWTADAHSDTGPVEERLRRLDEYHRASLAALKSGSTDPVLHALAHTFRTFDLPSSLLQRGFDAMRSEIGRPQPATYEDWRRWANGICGTPTVVLMLVLHSGTVGSWEPLVRELGELFQMTDVLCDLADDLTEGRLWLPAEDFDRFGVRVPDFLARRWTPATAALIAFEADRVQHRLPELVRALEPSPAGSWARAMSRHCTLLVDLVRAADADLLHHSVRPPVSALVEVWQSEWRAAVPLPDTKGPACPLPPPRHPAR</sequence>
<dbReference type="InterPro" id="IPR008949">
    <property type="entry name" value="Isoprenoid_synthase_dom_sf"/>
</dbReference>
<proteinExistence type="predicted"/>
<protein>
    <submittedName>
        <fullName evidence="1">Uncharacterized protein</fullName>
    </submittedName>
</protein>
<dbReference type="EMBL" id="BAAAOQ010000008">
    <property type="protein sequence ID" value="GAA2195768.1"/>
    <property type="molecule type" value="Genomic_DNA"/>
</dbReference>
<keyword evidence="2" id="KW-1185">Reference proteome</keyword>
<reference evidence="1 2" key="1">
    <citation type="journal article" date="2019" name="Int. J. Syst. Evol. Microbiol.">
        <title>The Global Catalogue of Microorganisms (GCM) 10K type strain sequencing project: providing services to taxonomists for standard genome sequencing and annotation.</title>
        <authorList>
            <consortium name="The Broad Institute Genomics Platform"/>
            <consortium name="The Broad Institute Genome Sequencing Center for Infectious Disease"/>
            <person name="Wu L."/>
            <person name="Ma J."/>
        </authorList>
    </citation>
    <scope>NUCLEOTIDE SEQUENCE [LARGE SCALE GENOMIC DNA]</scope>
    <source>
        <strain evidence="1 2">JCM 14924</strain>
    </source>
</reference>
<organism evidence="1 2">
    <name type="scientific">Streptomyces bangladeshensis</name>
    <dbReference type="NCBI Taxonomy" id="295352"/>
    <lineage>
        <taxon>Bacteria</taxon>
        <taxon>Bacillati</taxon>
        <taxon>Actinomycetota</taxon>
        <taxon>Actinomycetes</taxon>
        <taxon>Kitasatosporales</taxon>
        <taxon>Streptomycetaceae</taxon>
        <taxon>Streptomyces</taxon>
    </lineage>
</organism>
<dbReference type="SUPFAM" id="SSF48576">
    <property type="entry name" value="Terpenoid synthases"/>
    <property type="match status" value="1"/>
</dbReference>
<evidence type="ECO:0000313" key="2">
    <source>
        <dbReference type="Proteomes" id="UP001501391"/>
    </source>
</evidence>
<comment type="caution">
    <text evidence="1">The sequence shown here is derived from an EMBL/GenBank/DDBJ whole genome shotgun (WGS) entry which is preliminary data.</text>
</comment>
<dbReference type="Gene3D" id="1.10.600.10">
    <property type="entry name" value="Farnesyl Diphosphate Synthase"/>
    <property type="match status" value="1"/>
</dbReference>